<sequence>MMIKNLRVSYDGMVFRPEEKIELEPNTHYIIQIISREDPLENNHKNAWELLEEMAGTYEAPEDWSREHDHYLYDTPKRNISDE</sequence>
<proteinExistence type="predicted"/>
<comment type="caution">
    <text evidence="1">The sequence shown here is derived from an EMBL/GenBank/DDBJ whole genome shotgun (WGS) entry which is preliminary data.</text>
</comment>
<evidence type="ECO:0000313" key="2">
    <source>
        <dbReference type="Proteomes" id="UP000005806"/>
    </source>
</evidence>
<organism evidence="1 2">
    <name type="scientific">Microcystis aeruginosa PCC 9432</name>
    <dbReference type="NCBI Taxonomy" id="1160280"/>
    <lineage>
        <taxon>Bacteria</taxon>
        <taxon>Bacillati</taxon>
        <taxon>Cyanobacteriota</taxon>
        <taxon>Cyanophyceae</taxon>
        <taxon>Oscillatoriophycideae</taxon>
        <taxon>Chroococcales</taxon>
        <taxon>Microcystaceae</taxon>
        <taxon>Microcystis</taxon>
    </lineage>
</organism>
<dbReference type="AlphaFoldDB" id="A0A822LEY7"/>
<dbReference type="Proteomes" id="UP000005806">
    <property type="component" value="Unassembled WGS sequence"/>
</dbReference>
<protein>
    <recommendedName>
        <fullName evidence="3">DUF104 domain-containing protein</fullName>
    </recommendedName>
</protein>
<evidence type="ECO:0008006" key="3">
    <source>
        <dbReference type="Google" id="ProtNLM"/>
    </source>
</evidence>
<accession>A0A822LEY7</accession>
<dbReference type="SUPFAM" id="SSF141694">
    <property type="entry name" value="AF2212/PG0164-like"/>
    <property type="match status" value="1"/>
</dbReference>
<gene>
    <name evidence="1" type="ORF">MICCA_340030</name>
</gene>
<dbReference type="EMBL" id="CAIH01000268">
    <property type="protein sequence ID" value="CCH93889.1"/>
    <property type="molecule type" value="Genomic_DNA"/>
</dbReference>
<reference evidence="1 2" key="1">
    <citation type="submission" date="2012-04" db="EMBL/GenBank/DDBJ databases">
        <authorList>
            <person name="Genoscope - CEA"/>
        </authorList>
    </citation>
    <scope>NUCLEOTIDE SEQUENCE [LARGE SCALE GENOMIC DNA]</scope>
    <source>
        <strain evidence="1 2">9432</strain>
    </source>
</reference>
<evidence type="ECO:0000313" key="1">
    <source>
        <dbReference type="EMBL" id="CCH93889.1"/>
    </source>
</evidence>
<name>A0A822LEY7_MICAE</name>